<feature type="domain" description="PpiC" evidence="4">
    <location>
        <begin position="193"/>
        <end position="313"/>
    </location>
</feature>
<dbReference type="InterPro" id="IPR050280">
    <property type="entry name" value="OMP_Chaperone_SurA"/>
</dbReference>
<dbReference type="Gene3D" id="1.10.4030.10">
    <property type="entry name" value="Porin chaperone SurA, peptide-binding domain"/>
    <property type="match status" value="1"/>
</dbReference>
<dbReference type="RefSeq" id="WP_236958906.1">
    <property type="nucleotide sequence ID" value="NZ_JAETXX010000004.1"/>
</dbReference>
<dbReference type="InterPro" id="IPR000297">
    <property type="entry name" value="PPIase_PpiC"/>
</dbReference>
<feature type="signal peptide" evidence="3">
    <location>
        <begin position="1"/>
        <end position="21"/>
    </location>
</feature>
<dbReference type="Proteomes" id="UP000829517">
    <property type="component" value="Unassembled WGS sequence"/>
</dbReference>
<dbReference type="SUPFAM" id="SSF109998">
    <property type="entry name" value="Triger factor/SurA peptide-binding domain-like"/>
    <property type="match status" value="1"/>
</dbReference>
<keyword evidence="1 3" id="KW-0732">Signal</keyword>
<dbReference type="InterPro" id="IPR046357">
    <property type="entry name" value="PPIase_dom_sf"/>
</dbReference>
<feature type="chain" id="PRO_5045719635" evidence="3">
    <location>
        <begin position="22"/>
        <end position="488"/>
    </location>
</feature>
<accession>A0ABS9J3D5</accession>
<evidence type="ECO:0000256" key="1">
    <source>
        <dbReference type="ARBA" id="ARBA00022729"/>
    </source>
</evidence>
<evidence type="ECO:0000256" key="2">
    <source>
        <dbReference type="PROSITE-ProRule" id="PRU00278"/>
    </source>
</evidence>
<dbReference type="InterPro" id="IPR027304">
    <property type="entry name" value="Trigger_fact/SurA_dom_sf"/>
</dbReference>
<keyword evidence="2 5" id="KW-0413">Isomerase</keyword>
<comment type="caution">
    <text evidence="5">The sequence shown here is derived from an EMBL/GenBank/DDBJ whole genome shotgun (WGS) entry which is preliminary data.</text>
</comment>
<dbReference type="Gene3D" id="3.10.50.40">
    <property type="match status" value="2"/>
</dbReference>
<dbReference type="PANTHER" id="PTHR47637">
    <property type="entry name" value="CHAPERONE SURA"/>
    <property type="match status" value="1"/>
</dbReference>
<dbReference type="PANTHER" id="PTHR47637:SF1">
    <property type="entry name" value="CHAPERONE SURA"/>
    <property type="match status" value="1"/>
</dbReference>
<evidence type="ECO:0000313" key="6">
    <source>
        <dbReference type="Proteomes" id="UP000829517"/>
    </source>
</evidence>
<sequence>MNKIIYVAGFMLMFAITPVLAQEVTADSLAVTTNAIIAENNDSLAGNADGNAVVDTTAVDTTREKIDGVTAVVGDYVILESDIDKSFIDMETQGASTKDITRCQVLGRLMEDKLYAHQAIQDSIVVSDAEVNSTVDRQLDFLVNQVGSMEKLLKFYRKKDEQSFREELFEIVKAQQLSSRMQAKVVEEIEITPEEVRQWYAKLSEDELPVFGDEVEISQIVKVPEPSEKEVKEVVDKLNEYKRDVEENGASFAIKQTLYSEDPGKNQDGGIYKISKSSGFVQEFKDAAFSLKQGEISEPFKSDFGYHIVFVEKIRGQERDVRHILLRPEISQEAIDDTKAELDSIRTKVIEGKFTFEEAARNFSDEKETRFDGGVLRNPQTFDTKFELTKMDPTLYSQISPLEGDEISQPLMEETRTGVQFKLLKVAERYKSHKADYSQDYVKIKELALKEKQFDEIGKWMDEKIKDTYISVSSGSRDCDFANNWLKK</sequence>
<dbReference type="SUPFAM" id="SSF54534">
    <property type="entry name" value="FKBP-like"/>
    <property type="match status" value="2"/>
</dbReference>
<organism evidence="5 6">
    <name type="scientific">Joostella atrarenae</name>
    <dbReference type="NCBI Taxonomy" id="679257"/>
    <lineage>
        <taxon>Bacteria</taxon>
        <taxon>Pseudomonadati</taxon>
        <taxon>Bacteroidota</taxon>
        <taxon>Flavobacteriia</taxon>
        <taxon>Flavobacteriales</taxon>
        <taxon>Flavobacteriaceae</taxon>
        <taxon>Joostella</taxon>
    </lineage>
</organism>
<evidence type="ECO:0000313" key="5">
    <source>
        <dbReference type="EMBL" id="MCF8714940.1"/>
    </source>
</evidence>
<proteinExistence type="predicted"/>
<evidence type="ECO:0000259" key="4">
    <source>
        <dbReference type="PROSITE" id="PS50198"/>
    </source>
</evidence>
<dbReference type="PROSITE" id="PS50198">
    <property type="entry name" value="PPIC_PPIASE_2"/>
    <property type="match status" value="2"/>
</dbReference>
<evidence type="ECO:0000256" key="3">
    <source>
        <dbReference type="SAM" id="SignalP"/>
    </source>
</evidence>
<dbReference type="GO" id="GO:0016853">
    <property type="term" value="F:isomerase activity"/>
    <property type="evidence" value="ECO:0007669"/>
    <property type="project" value="UniProtKB-KW"/>
</dbReference>
<dbReference type="EMBL" id="JAETXX010000004">
    <property type="protein sequence ID" value="MCF8714940.1"/>
    <property type="molecule type" value="Genomic_DNA"/>
</dbReference>
<gene>
    <name evidence="5" type="ORF">JM658_08885</name>
</gene>
<protein>
    <submittedName>
        <fullName evidence="5">Peptidylprolyl isomerase</fullName>
    </submittedName>
</protein>
<name>A0ABS9J3D5_9FLAO</name>
<reference evidence="5 6" key="1">
    <citation type="submission" date="2021-01" db="EMBL/GenBank/DDBJ databases">
        <title>Genome sequencing of Joostella atrarenae M1-2 (= KCTC 23194).</title>
        <authorList>
            <person name="Zakaria M.R."/>
            <person name="Lam M.Q."/>
            <person name="Chong C.S."/>
        </authorList>
    </citation>
    <scope>NUCLEOTIDE SEQUENCE [LARGE SCALE GENOMIC DNA]</scope>
    <source>
        <strain evidence="5 6">M1-2</strain>
    </source>
</reference>
<dbReference type="Pfam" id="PF00639">
    <property type="entry name" value="Rotamase"/>
    <property type="match status" value="2"/>
</dbReference>
<keyword evidence="2" id="KW-0697">Rotamase</keyword>
<keyword evidence="6" id="KW-1185">Reference proteome</keyword>
<feature type="domain" description="PpiC" evidence="4">
    <location>
        <begin position="316"/>
        <end position="428"/>
    </location>
</feature>